<keyword evidence="2" id="KW-1185">Reference proteome</keyword>
<gene>
    <name evidence="1" type="ORF">QBE51_08280</name>
</gene>
<evidence type="ECO:0008006" key="3">
    <source>
        <dbReference type="Google" id="ProtNLM"/>
    </source>
</evidence>
<protein>
    <recommendedName>
        <fullName evidence="3">Cyclic lactone autoinducer peptide</fullName>
    </recommendedName>
</protein>
<evidence type="ECO:0000313" key="2">
    <source>
        <dbReference type="Proteomes" id="UP001486565"/>
    </source>
</evidence>
<reference evidence="1 2" key="1">
    <citation type="submission" date="2023-03" db="EMBL/GenBank/DDBJ databases">
        <title>Novel Species.</title>
        <authorList>
            <person name="Ma S."/>
        </authorList>
    </citation>
    <scope>NUCLEOTIDE SEQUENCE [LARGE SCALE GENOMIC DNA]</scope>
    <source>
        <strain evidence="1 2">LIND6LT2</strain>
    </source>
</reference>
<dbReference type="EMBL" id="CP121687">
    <property type="protein sequence ID" value="WZL68824.1"/>
    <property type="molecule type" value="Genomic_DNA"/>
</dbReference>
<dbReference type="Proteomes" id="UP001486565">
    <property type="component" value="Chromosome"/>
</dbReference>
<evidence type="ECO:0000313" key="1">
    <source>
        <dbReference type="EMBL" id="WZL68824.1"/>
    </source>
</evidence>
<proteinExistence type="predicted"/>
<name>A0ABZ2Y300_9FIRM</name>
<dbReference type="RefSeq" id="WP_341875830.1">
    <property type="nucleotide sequence ID" value="NZ_CP121687.1"/>
</dbReference>
<accession>A0ABZ2Y300</accession>
<sequence>MEIIKYVVVSLFSIFTLLLLASQCKSYAMKKGQELVQLLSKDKQI</sequence>
<organism evidence="1 2">
    <name type="scientific">Defluviitalea saccharophila</name>
    <dbReference type="NCBI Taxonomy" id="879970"/>
    <lineage>
        <taxon>Bacteria</taxon>
        <taxon>Bacillati</taxon>
        <taxon>Bacillota</taxon>
        <taxon>Clostridia</taxon>
        <taxon>Lachnospirales</taxon>
        <taxon>Defluviitaleaceae</taxon>
        <taxon>Defluviitalea</taxon>
    </lineage>
</organism>